<dbReference type="RefSeq" id="WP_009792760.1">
    <property type="nucleotide sequence ID" value="NC_022524.1"/>
</dbReference>
<dbReference type="Pfam" id="PF06054">
    <property type="entry name" value="CoiA_nuc"/>
    <property type="match status" value="1"/>
</dbReference>
<dbReference type="AlphaFoldDB" id="U5LIF0"/>
<proteinExistence type="predicted"/>
<dbReference type="KEGG" id="bif:N288_23135"/>
<evidence type="ECO:0000313" key="3">
    <source>
        <dbReference type="EMBL" id="AGX06466.1"/>
    </source>
</evidence>
<keyword evidence="4" id="KW-1185">Reference proteome</keyword>
<feature type="domain" description="Competence protein CoiA-like N-terminal" evidence="2">
    <location>
        <begin position="20"/>
        <end position="66"/>
    </location>
</feature>
<dbReference type="EMBL" id="CP006643">
    <property type="protein sequence ID" value="AGX06466.1"/>
    <property type="molecule type" value="Genomic_DNA"/>
</dbReference>
<dbReference type="STRING" id="1367477.N288_23135"/>
<dbReference type="HOGENOM" id="CLU_1286632_0_0_9"/>
<dbReference type="PATRIC" id="fig|1367477.3.peg.4617"/>
<organism evidence="3 4">
    <name type="scientific">Bacillus infantis NRRL B-14911</name>
    <dbReference type="NCBI Taxonomy" id="1367477"/>
    <lineage>
        <taxon>Bacteria</taxon>
        <taxon>Bacillati</taxon>
        <taxon>Bacillota</taxon>
        <taxon>Bacilli</taxon>
        <taxon>Bacillales</taxon>
        <taxon>Bacillaceae</taxon>
        <taxon>Bacillus</taxon>
    </lineage>
</organism>
<dbReference type="Proteomes" id="UP000017805">
    <property type="component" value="Chromosome"/>
</dbReference>
<dbReference type="Pfam" id="PF25164">
    <property type="entry name" value="CoiA_N"/>
    <property type="match status" value="1"/>
</dbReference>
<reference evidence="3 4" key="1">
    <citation type="submission" date="2013-07" db="EMBL/GenBank/DDBJ databases">
        <title>Complete genome sequence of Bacillus infantis NRRL B-14911 that has potential to induce cardiac disease by antigenic mimicry.</title>
        <authorList>
            <person name="Massilamany C."/>
            <person name="Smith T.P.L."/>
            <person name="Loy J.D."/>
            <person name="Barletta R."/>
            <person name="Reddy J."/>
        </authorList>
    </citation>
    <scope>NUCLEOTIDE SEQUENCE [LARGE SCALE GENOMIC DNA]</scope>
    <source>
        <strain evidence="3 4">NRRL B-14911</strain>
    </source>
</reference>
<evidence type="ECO:0008006" key="5">
    <source>
        <dbReference type="Google" id="ProtNLM"/>
    </source>
</evidence>
<dbReference type="OrthoDB" id="3784230at2"/>
<protein>
    <recommendedName>
        <fullName evidence="5">Competence protein CoiA</fullName>
    </recommendedName>
</protein>
<sequence>MLKALLRDELINLASTHYKDQRSRLKSDTNKDQYICPYCNGKVVINWAEVPKRIPHFSHRQTLECIYEGGGETESHRLGKVKLFNYLESLLNHKVRSIEIEHYIPETRQIADVFIEFENGVQWVVEYQRSNISPEKIQERKKLYQKAGIKDIWIIGENLINSSGLVTYTVKRAAEALIEKSFNQPTLVSFNPATDFIEIFRGLERVNNRTYYSK</sequence>
<evidence type="ECO:0000259" key="1">
    <source>
        <dbReference type="Pfam" id="PF06054"/>
    </source>
</evidence>
<feature type="domain" description="Competence protein CoiA nuclease-like" evidence="1">
    <location>
        <begin position="72"/>
        <end position="209"/>
    </location>
</feature>
<name>U5LIF0_9BACI</name>
<dbReference type="InterPro" id="IPR010330">
    <property type="entry name" value="CoiA_nuc"/>
</dbReference>
<evidence type="ECO:0000259" key="2">
    <source>
        <dbReference type="Pfam" id="PF25164"/>
    </source>
</evidence>
<gene>
    <name evidence="3" type="ORF">N288_23135</name>
</gene>
<evidence type="ECO:0000313" key="4">
    <source>
        <dbReference type="Proteomes" id="UP000017805"/>
    </source>
</evidence>
<accession>U5LIF0</accession>
<dbReference type="InterPro" id="IPR057253">
    <property type="entry name" value="CoiA-like_N"/>
</dbReference>